<evidence type="ECO:0000256" key="3">
    <source>
        <dbReference type="SAM" id="SignalP"/>
    </source>
</evidence>
<feature type="domain" description="Polysaccharide export protein N-terminal" evidence="4">
    <location>
        <begin position="131"/>
        <end position="205"/>
    </location>
</feature>
<feature type="region of interest" description="Disordered" evidence="2">
    <location>
        <begin position="30"/>
        <end position="61"/>
    </location>
</feature>
<dbReference type="InterPro" id="IPR019554">
    <property type="entry name" value="Soluble_ligand-bd"/>
</dbReference>
<dbReference type="Gene3D" id="3.10.560.10">
    <property type="entry name" value="Outer membrane lipoprotein wza domain like"/>
    <property type="match status" value="4"/>
</dbReference>
<dbReference type="SUPFAM" id="SSF142984">
    <property type="entry name" value="Nqo1 middle domain-like"/>
    <property type="match status" value="1"/>
</dbReference>
<feature type="chain" id="PRO_5030740252" evidence="3">
    <location>
        <begin position="27"/>
        <end position="624"/>
    </location>
</feature>
<dbReference type="PANTHER" id="PTHR33619">
    <property type="entry name" value="POLYSACCHARIDE EXPORT PROTEIN GFCE-RELATED"/>
    <property type="match status" value="1"/>
</dbReference>
<feature type="domain" description="Soluble ligand binding" evidence="5">
    <location>
        <begin position="386"/>
        <end position="420"/>
    </location>
</feature>
<evidence type="ECO:0000256" key="1">
    <source>
        <dbReference type="ARBA" id="ARBA00022729"/>
    </source>
</evidence>
<evidence type="ECO:0000313" key="7">
    <source>
        <dbReference type="Proteomes" id="UP000032300"/>
    </source>
</evidence>
<evidence type="ECO:0000259" key="4">
    <source>
        <dbReference type="Pfam" id="PF02563"/>
    </source>
</evidence>
<dbReference type="InterPro" id="IPR003715">
    <property type="entry name" value="Poly_export_N"/>
</dbReference>
<feature type="domain" description="Soluble ligand binding" evidence="5">
    <location>
        <begin position="213"/>
        <end position="259"/>
    </location>
</feature>
<keyword evidence="1 3" id="KW-0732">Signal</keyword>
<gene>
    <name evidence="6" type="ORF">TS85_04815</name>
</gene>
<feature type="domain" description="Soluble ligand binding" evidence="5">
    <location>
        <begin position="296"/>
        <end position="333"/>
    </location>
</feature>
<dbReference type="Pfam" id="PF02563">
    <property type="entry name" value="Poly_export"/>
    <property type="match status" value="1"/>
</dbReference>
<evidence type="ECO:0000259" key="5">
    <source>
        <dbReference type="Pfam" id="PF10531"/>
    </source>
</evidence>
<proteinExistence type="predicted"/>
<keyword evidence="7" id="KW-1185">Reference proteome</keyword>
<dbReference type="Gene3D" id="3.30.1950.10">
    <property type="entry name" value="wza like domain"/>
    <property type="match status" value="1"/>
</dbReference>
<organism evidence="6 7">
    <name type="scientific">Sphingomonas hengshuiensis</name>
    <dbReference type="NCBI Taxonomy" id="1609977"/>
    <lineage>
        <taxon>Bacteria</taxon>
        <taxon>Pseudomonadati</taxon>
        <taxon>Pseudomonadota</taxon>
        <taxon>Alphaproteobacteria</taxon>
        <taxon>Sphingomonadales</taxon>
        <taxon>Sphingomonadaceae</taxon>
        <taxon>Sphingomonas</taxon>
    </lineage>
</organism>
<dbReference type="KEGG" id="sphi:TS85_04815"/>
<accession>A0A7U4J6P5</accession>
<sequence length="624" mass="65275">MPVMKNIWTSLLAGSALALVPGGAQAQLAAPVSGGGQQQTDGTARSAAAGQVAVPQATPRPFAPAVLEAPAPDMRAAPEDKPVPPSRPAPAAPNEFEAFVSGVVGKPLRRFGADLLVPGARDFTAPPTTTVPPDYALNPGDELLLDLTGSVQATNLRLTIDSEGRIFVPRVGAVAVGGVRYGDVRALIARQVSRQYRGFDLQVRLGRLHGITVYVTGFAQAPGSYTVSSLSTLVNAVLAAGGPASGGSFRSIQLRRGGRLISDFDLYDLLLKGDKSGDAALQNGDVLYIAPAGEQVAVIGSVNHEAVFEVAPGETLEQAILYAGGVNTVADSSRLMVLDSLGRADAGWQQFSAAEAGTRKAMRGDIIRVLSNVGIARPLEQQSVLVTVSGEVAKPGRYYFRPGTRMADVIAAAGGLTRDAFPYASVITRESVKAQQKISFDRAVSDMELQLTAQPVTSVNRAQLAQAGNAALIKSVVEQLRAREPSGRLVFDLPVSAQTLPGELVVENNDTVFVPSRPVTVGVFGAVPSPASFAYRQGDTIGDFVRVAGGVQKLGDRKQIFVVRANGTVLTDGKRVLKAPALPGDLIYVPIDANRGEFWARFRDISGSLFGGLVGAASISNLVN</sequence>
<dbReference type="InterPro" id="IPR049712">
    <property type="entry name" value="Poly_export"/>
</dbReference>
<evidence type="ECO:0000256" key="2">
    <source>
        <dbReference type="SAM" id="MobiDB-lite"/>
    </source>
</evidence>
<dbReference type="EMBL" id="CP010836">
    <property type="protein sequence ID" value="AJP71268.1"/>
    <property type="molecule type" value="Genomic_DNA"/>
</dbReference>
<feature type="signal peptide" evidence="3">
    <location>
        <begin position="1"/>
        <end position="26"/>
    </location>
</feature>
<feature type="domain" description="Soluble ligand binding" evidence="5">
    <location>
        <begin position="521"/>
        <end position="569"/>
    </location>
</feature>
<reference evidence="6 7" key="2">
    <citation type="submission" date="2015-02" db="EMBL/GenBank/DDBJ databases">
        <title>The complete genome of Sphingomonas hengshuiensis sp. WHSC-8 isolated from soil of Hengshui Lake.</title>
        <authorList>
            <person name="Wei S."/>
            <person name="Guo J."/>
            <person name="Su C."/>
            <person name="Wu R."/>
            <person name="Zhang Z."/>
            <person name="Liang K."/>
            <person name="Li H."/>
            <person name="Wang T."/>
            <person name="Liu H."/>
            <person name="Zhang C."/>
            <person name="Li Z."/>
            <person name="Wang Q."/>
            <person name="Meng J."/>
        </authorList>
    </citation>
    <scope>NUCLEOTIDE SEQUENCE [LARGE SCALE GENOMIC DNA]</scope>
    <source>
        <strain evidence="6 7">WHSC-8</strain>
    </source>
</reference>
<dbReference type="Pfam" id="PF10531">
    <property type="entry name" value="SLBB"/>
    <property type="match status" value="4"/>
</dbReference>
<dbReference type="GO" id="GO:0015159">
    <property type="term" value="F:polysaccharide transmembrane transporter activity"/>
    <property type="evidence" value="ECO:0007669"/>
    <property type="project" value="InterPro"/>
</dbReference>
<name>A0A7U4J6P5_9SPHN</name>
<protein>
    <submittedName>
        <fullName evidence="6">Capsule biosynthesis protein</fullName>
    </submittedName>
</protein>
<dbReference type="PANTHER" id="PTHR33619:SF3">
    <property type="entry name" value="POLYSACCHARIDE EXPORT PROTEIN GFCE-RELATED"/>
    <property type="match status" value="1"/>
</dbReference>
<evidence type="ECO:0000313" key="6">
    <source>
        <dbReference type="EMBL" id="AJP71268.1"/>
    </source>
</evidence>
<dbReference type="Proteomes" id="UP000032300">
    <property type="component" value="Chromosome"/>
</dbReference>
<reference evidence="6 7" key="1">
    <citation type="journal article" date="2015" name="Int. J. Syst. Evol. Microbiol.">
        <title>Sphingomonas hengshuiensis sp. nov., isolated from lake wetland.</title>
        <authorList>
            <person name="Wei S."/>
            <person name="Wang T."/>
            <person name="Liu H."/>
            <person name="Zhang C."/>
            <person name="Guo J."/>
            <person name="Wang Q."/>
            <person name="Liang K."/>
            <person name="Zhang Z."/>
        </authorList>
    </citation>
    <scope>NUCLEOTIDE SEQUENCE [LARGE SCALE GENOMIC DNA]</scope>
    <source>
        <strain evidence="6 7">WHSC-8</strain>
    </source>
</reference>
<dbReference type="AlphaFoldDB" id="A0A7U4J6P5"/>